<dbReference type="Gene3D" id="3.40.47.10">
    <property type="match status" value="1"/>
</dbReference>
<evidence type="ECO:0000256" key="7">
    <source>
        <dbReference type="PROSITE-ProRule" id="PRU01363"/>
    </source>
</evidence>
<dbReference type="SMART" id="SM00825">
    <property type="entry name" value="PKS_KS"/>
    <property type="match status" value="1"/>
</dbReference>
<dbReference type="SMART" id="SM00827">
    <property type="entry name" value="PKS_AT"/>
    <property type="match status" value="1"/>
</dbReference>
<dbReference type="InterPro" id="IPR016039">
    <property type="entry name" value="Thiolase-like"/>
</dbReference>
<dbReference type="GO" id="GO:0071770">
    <property type="term" value="P:DIM/DIP cell wall layer assembly"/>
    <property type="evidence" value="ECO:0007669"/>
    <property type="project" value="TreeGrafter"/>
</dbReference>
<dbReference type="Gene3D" id="3.30.70.250">
    <property type="entry name" value="Malonyl-CoA ACP transacylase, ACP-binding"/>
    <property type="match status" value="1"/>
</dbReference>
<dbReference type="InterPro" id="IPR016035">
    <property type="entry name" value="Acyl_Trfase/lysoPLipase"/>
</dbReference>
<dbReference type="PANTHER" id="PTHR43775:SF51">
    <property type="entry name" value="INACTIVE PHENOLPHTHIOCEROL SYNTHESIS POLYKETIDE SYNTHASE TYPE I PKS1-RELATED"/>
    <property type="match status" value="1"/>
</dbReference>
<evidence type="ECO:0000313" key="15">
    <source>
        <dbReference type="Proteomes" id="UP000321514"/>
    </source>
</evidence>
<accession>A0A511TFH9</accession>
<dbReference type="InterPro" id="IPR050091">
    <property type="entry name" value="PKS_NRPS_Biosynth_Enz"/>
</dbReference>
<feature type="domain" description="PKS/mFAS DH" evidence="11">
    <location>
        <begin position="1347"/>
        <end position="1637"/>
    </location>
</feature>
<dbReference type="InterPro" id="IPR036291">
    <property type="entry name" value="NAD(P)-bd_dom_sf"/>
</dbReference>
<dbReference type="Pfam" id="PF00109">
    <property type="entry name" value="ketoacyl-synt"/>
    <property type="match status" value="1"/>
</dbReference>
<dbReference type="Pfam" id="PF00975">
    <property type="entry name" value="Thioesterase"/>
    <property type="match status" value="1"/>
</dbReference>
<dbReference type="Proteomes" id="UP000183760">
    <property type="component" value="Unassembled WGS sequence"/>
</dbReference>
<dbReference type="InterPro" id="IPR014030">
    <property type="entry name" value="Ketoacyl_synth_N"/>
</dbReference>
<keyword evidence="3 13" id="KW-0808">Transferase</keyword>
<dbReference type="SUPFAM" id="SSF53901">
    <property type="entry name" value="Thiolase-like"/>
    <property type="match status" value="1"/>
</dbReference>
<evidence type="ECO:0000256" key="4">
    <source>
        <dbReference type="ARBA" id="ARBA00022832"/>
    </source>
</evidence>
<dbReference type="GO" id="GO:0004312">
    <property type="term" value="F:fatty acid synthase activity"/>
    <property type="evidence" value="ECO:0007669"/>
    <property type="project" value="TreeGrafter"/>
</dbReference>
<dbReference type="InterPro" id="IPR020807">
    <property type="entry name" value="PKS_DH"/>
</dbReference>
<dbReference type="SUPFAM" id="SSF47336">
    <property type="entry name" value="ACP-like"/>
    <property type="match status" value="1"/>
</dbReference>
<dbReference type="GO" id="GO:0005737">
    <property type="term" value="C:cytoplasm"/>
    <property type="evidence" value="ECO:0007669"/>
    <property type="project" value="TreeGrafter"/>
</dbReference>
<evidence type="ECO:0000259" key="10">
    <source>
        <dbReference type="PROSITE" id="PS52004"/>
    </source>
</evidence>
<dbReference type="InterPro" id="IPR001227">
    <property type="entry name" value="Ac_transferase_dom_sf"/>
</dbReference>
<dbReference type="CDD" id="cd00833">
    <property type="entry name" value="PKS"/>
    <property type="match status" value="1"/>
</dbReference>
<dbReference type="GO" id="GO:0004315">
    <property type="term" value="F:3-oxoacyl-[acyl-carrier-protein] synthase activity"/>
    <property type="evidence" value="ECO:0007669"/>
    <property type="project" value="InterPro"/>
</dbReference>
<dbReference type="PANTHER" id="PTHR43775">
    <property type="entry name" value="FATTY ACID SYNTHASE"/>
    <property type="match status" value="1"/>
</dbReference>
<dbReference type="SMART" id="SM00826">
    <property type="entry name" value="PKS_DH"/>
    <property type="match status" value="1"/>
</dbReference>
<feature type="domain" description="Carrier" evidence="9">
    <location>
        <begin position="1720"/>
        <end position="1795"/>
    </location>
</feature>
<dbReference type="FunFam" id="3.40.47.10:FF:000042">
    <property type="entry name" value="Polyketide synthase Pks13"/>
    <property type="match status" value="1"/>
</dbReference>
<dbReference type="InterPro" id="IPR049552">
    <property type="entry name" value="PKS_DH_N"/>
</dbReference>
<keyword evidence="6" id="KW-0511">Multifunctional enzyme</keyword>
<evidence type="ECO:0000313" key="13">
    <source>
        <dbReference type="EMBL" id="SEU38573.1"/>
    </source>
</evidence>
<dbReference type="GO" id="GO:0005886">
    <property type="term" value="C:plasma membrane"/>
    <property type="evidence" value="ECO:0007669"/>
    <property type="project" value="TreeGrafter"/>
</dbReference>
<evidence type="ECO:0000256" key="6">
    <source>
        <dbReference type="ARBA" id="ARBA00023268"/>
    </source>
</evidence>
<evidence type="ECO:0000256" key="8">
    <source>
        <dbReference type="SAM" id="MobiDB-lite"/>
    </source>
</evidence>
<keyword evidence="1" id="KW-0596">Phosphopantetheine</keyword>
<dbReference type="Pfam" id="PF02801">
    <property type="entry name" value="Ketoacyl-synt_C"/>
    <property type="match status" value="1"/>
</dbReference>
<dbReference type="InterPro" id="IPR057326">
    <property type="entry name" value="KR_dom"/>
</dbReference>
<dbReference type="InterPro" id="IPR013968">
    <property type="entry name" value="PKS_KR"/>
</dbReference>
<comment type="caution">
    <text evidence="12">The sequence shown here is derived from an EMBL/GenBank/DDBJ whole genome shotgun (WGS) entry which is preliminary data.</text>
</comment>
<keyword evidence="14" id="KW-1185">Reference proteome</keyword>
<dbReference type="InterPro" id="IPR020841">
    <property type="entry name" value="PKS_Beta-ketoAc_synthase_dom"/>
</dbReference>
<dbReference type="InterPro" id="IPR032821">
    <property type="entry name" value="PKS_assoc"/>
</dbReference>
<dbReference type="InterPro" id="IPR049900">
    <property type="entry name" value="PKS_mFAS_DH"/>
</dbReference>
<feature type="region of interest" description="Disordered" evidence="8">
    <location>
        <begin position="1691"/>
        <end position="1718"/>
    </location>
</feature>
<dbReference type="EMBL" id="FOIB01000013">
    <property type="protein sequence ID" value="SEU38573.1"/>
    <property type="molecule type" value="Genomic_DNA"/>
</dbReference>
<dbReference type="Gene3D" id="3.30.70.3290">
    <property type="match status" value="1"/>
</dbReference>
<dbReference type="PROSITE" id="PS50075">
    <property type="entry name" value="CARRIER"/>
    <property type="match status" value="1"/>
</dbReference>
<dbReference type="Pfam" id="PF00550">
    <property type="entry name" value="PP-binding"/>
    <property type="match status" value="1"/>
</dbReference>
<evidence type="ECO:0000256" key="5">
    <source>
        <dbReference type="ARBA" id="ARBA00023098"/>
    </source>
</evidence>
<evidence type="ECO:0000256" key="3">
    <source>
        <dbReference type="ARBA" id="ARBA00022679"/>
    </source>
</evidence>
<dbReference type="STRING" id="1334629.MFUL124B02_10305"/>
<dbReference type="Gene3D" id="3.40.50.720">
    <property type="entry name" value="NAD(P)-binding Rossmann-like Domain"/>
    <property type="match status" value="1"/>
</dbReference>
<dbReference type="SMART" id="SM00823">
    <property type="entry name" value="PKS_PP"/>
    <property type="match status" value="1"/>
</dbReference>
<keyword evidence="4" id="KW-0276">Fatty acid metabolism</keyword>
<dbReference type="Pfam" id="PF14765">
    <property type="entry name" value="PS-DH"/>
    <property type="match status" value="1"/>
</dbReference>
<dbReference type="CDD" id="cd08953">
    <property type="entry name" value="KR_2_SDR_x"/>
    <property type="match status" value="1"/>
</dbReference>
<dbReference type="InterPro" id="IPR029058">
    <property type="entry name" value="AB_hydrolase_fold"/>
</dbReference>
<dbReference type="OrthoDB" id="7617297at2"/>
<dbReference type="InterPro" id="IPR049490">
    <property type="entry name" value="C883_1060-like_KR_N"/>
</dbReference>
<dbReference type="Gene3D" id="3.40.50.1820">
    <property type="entry name" value="alpha/beta hydrolase"/>
    <property type="match status" value="1"/>
</dbReference>
<dbReference type="SMART" id="SM00822">
    <property type="entry name" value="PKS_KR"/>
    <property type="match status" value="1"/>
</dbReference>
<evidence type="ECO:0000256" key="1">
    <source>
        <dbReference type="ARBA" id="ARBA00022450"/>
    </source>
</evidence>
<proteinExistence type="predicted"/>
<dbReference type="PROSITE" id="PS00012">
    <property type="entry name" value="PHOSPHOPANTETHEINE"/>
    <property type="match status" value="1"/>
</dbReference>
<dbReference type="InterPro" id="IPR020802">
    <property type="entry name" value="TesA-like"/>
</dbReference>
<dbReference type="GO" id="GO:0031177">
    <property type="term" value="F:phosphopantetheine binding"/>
    <property type="evidence" value="ECO:0007669"/>
    <property type="project" value="InterPro"/>
</dbReference>
<dbReference type="Pfam" id="PF21394">
    <property type="entry name" value="Beta-ketacyl_N"/>
    <property type="match status" value="1"/>
</dbReference>
<dbReference type="InterPro" id="IPR020806">
    <property type="entry name" value="PKS_PP-bd"/>
</dbReference>
<feature type="active site" description="Proton acceptor; for dehydratase activity" evidence="7">
    <location>
        <position position="1377"/>
    </location>
</feature>
<dbReference type="EMBL" id="BJXR01000072">
    <property type="protein sequence ID" value="GEN12921.1"/>
    <property type="molecule type" value="Genomic_DNA"/>
</dbReference>
<name>A0A511TFH9_MYXFU</name>
<feature type="region of interest" description="N-terminal hotdog fold" evidence="7">
    <location>
        <begin position="1347"/>
        <end position="1470"/>
    </location>
</feature>
<keyword evidence="5" id="KW-0443">Lipid metabolism</keyword>
<dbReference type="Proteomes" id="UP000321514">
    <property type="component" value="Unassembled WGS sequence"/>
</dbReference>
<feature type="compositionally biased region" description="Polar residues" evidence="8">
    <location>
        <begin position="1692"/>
        <end position="1702"/>
    </location>
</feature>
<evidence type="ECO:0000313" key="12">
    <source>
        <dbReference type="EMBL" id="GEN12921.1"/>
    </source>
</evidence>
<dbReference type="Gene3D" id="1.10.1200.10">
    <property type="entry name" value="ACP-like"/>
    <property type="match status" value="1"/>
</dbReference>
<dbReference type="SUPFAM" id="SSF55048">
    <property type="entry name" value="Probable ACP-binding domain of malonyl-CoA ACP transacylase"/>
    <property type="match status" value="1"/>
</dbReference>
<evidence type="ECO:0000313" key="14">
    <source>
        <dbReference type="Proteomes" id="UP000183760"/>
    </source>
</evidence>
<feature type="region of interest" description="C-terminal hotdog fold" evidence="7">
    <location>
        <begin position="1483"/>
        <end position="1637"/>
    </location>
</feature>
<dbReference type="InterPro" id="IPR014043">
    <property type="entry name" value="Acyl_transferase_dom"/>
</dbReference>
<dbReference type="InterPro" id="IPR042104">
    <property type="entry name" value="PKS_dehydratase_sf"/>
</dbReference>
<protein>
    <submittedName>
        <fullName evidence="13">Acyl transferase domain-containing protein</fullName>
    </submittedName>
</protein>
<evidence type="ECO:0000259" key="11">
    <source>
        <dbReference type="PROSITE" id="PS52019"/>
    </source>
</evidence>
<evidence type="ECO:0000259" key="9">
    <source>
        <dbReference type="PROSITE" id="PS50075"/>
    </source>
</evidence>
<dbReference type="GO" id="GO:0006633">
    <property type="term" value="P:fatty acid biosynthetic process"/>
    <property type="evidence" value="ECO:0007669"/>
    <property type="project" value="InterPro"/>
</dbReference>
<dbReference type="InterPro" id="IPR016036">
    <property type="entry name" value="Malonyl_transacylase_ACP-bd"/>
</dbReference>
<dbReference type="PROSITE" id="PS00606">
    <property type="entry name" value="KS3_1"/>
    <property type="match status" value="1"/>
</dbReference>
<dbReference type="SUPFAM" id="SSF53474">
    <property type="entry name" value="alpha/beta-Hydrolases"/>
    <property type="match status" value="1"/>
</dbReference>
<dbReference type="RefSeq" id="WP_074958386.1">
    <property type="nucleotide sequence ID" value="NZ_BJXR01000072.1"/>
</dbReference>
<feature type="active site" description="Proton donor; for dehydratase activity" evidence="7">
    <location>
        <position position="1546"/>
    </location>
</feature>
<dbReference type="InterPro" id="IPR036736">
    <property type="entry name" value="ACP-like_sf"/>
</dbReference>
<dbReference type="InterPro" id="IPR049551">
    <property type="entry name" value="PKS_DH_C"/>
</dbReference>
<dbReference type="SUPFAM" id="SSF51735">
    <property type="entry name" value="NAD(P)-binding Rossmann-fold domains"/>
    <property type="match status" value="2"/>
</dbReference>
<dbReference type="InterPro" id="IPR009081">
    <property type="entry name" value="PP-bd_ACP"/>
</dbReference>
<dbReference type="PROSITE" id="PS52019">
    <property type="entry name" value="PKS_MFAS_DH"/>
    <property type="match status" value="1"/>
</dbReference>
<dbReference type="InterPro" id="IPR014031">
    <property type="entry name" value="Ketoacyl_synth_C"/>
</dbReference>
<organism evidence="12 15">
    <name type="scientific">Myxococcus fulvus</name>
    <dbReference type="NCBI Taxonomy" id="33"/>
    <lineage>
        <taxon>Bacteria</taxon>
        <taxon>Pseudomonadati</taxon>
        <taxon>Myxococcota</taxon>
        <taxon>Myxococcia</taxon>
        <taxon>Myxococcales</taxon>
        <taxon>Cystobacterineae</taxon>
        <taxon>Myxococcaceae</taxon>
        <taxon>Myxococcus</taxon>
    </lineage>
</organism>
<dbReference type="Pfam" id="PF16197">
    <property type="entry name" value="KAsynt_C_assoc"/>
    <property type="match status" value="1"/>
</dbReference>
<feature type="domain" description="Ketosynthase family 3 (KS3)" evidence="10">
    <location>
        <begin position="8"/>
        <end position="436"/>
    </location>
</feature>
<keyword evidence="2" id="KW-0597">Phosphoprotein</keyword>
<evidence type="ECO:0000256" key="2">
    <source>
        <dbReference type="ARBA" id="ARBA00022553"/>
    </source>
</evidence>
<dbReference type="Gene3D" id="3.10.129.110">
    <property type="entry name" value="Polyketide synthase dehydratase"/>
    <property type="match status" value="1"/>
</dbReference>
<dbReference type="PROSITE" id="PS52004">
    <property type="entry name" value="KS3_2"/>
    <property type="match status" value="1"/>
</dbReference>
<dbReference type="Pfam" id="PF00698">
    <property type="entry name" value="Acyl_transf_1"/>
    <property type="match status" value="1"/>
</dbReference>
<dbReference type="Pfam" id="PF08659">
    <property type="entry name" value="KR"/>
    <property type="match status" value="1"/>
</dbReference>
<gene>
    <name evidence="12" type="ORF">MFU01_79580</name>
    <name evidence="13" type="ORF">SAMN05443572_113115</name>
</gene>
<sequence length="2052" mass="220971">MDTGGQELQGIALIGMAGRFPGAESALQLWENLIGGVDSISRFRDEELLAAGVPAEVLRNPAYVRAKGVIADADCFDAGFFDFSPREAQLLDPQQRVFLESAWAAFEDAGYDPTRLTGMPVGVFGGVGLNSYLYTHLARPGVPVPLEEFFAAFISNDKDFLSTRVSYKLNLRGPSLTVQTACSTSLVAVHLACQSLLSFESDMALAGGAAVTLPLRTGYLHNPNFILSKDGATRTFDARAGGTVFSHGVGAVVLKRLEDAVRDGDSIYAVIKGSAVNNDGASKVGYTAPSVDSQAEVIRTAYMLADVDPASVAYVEAHGTATPMGDPIEVAALTRAFASEGPRATPFLLGSVKSNLGHTDAAAGVAGLMKVALSLRHGAIPPSLHFEKPNPHLDLESGNFRVVTQPTPWPELGAPRRAGVSAFGIGGTNAHVVLEEAPSPEATPASQGEQLLVLSARTPEALERARLRLAGHLRRESSVDLGDVAFTLAMGRKLLPYRSSLVAADAAQAAEALEARLPVEPVAARQTPVAFLFPGQGSQYASMGRGLYETEPEYRDTVDRCAALLRPHLGLDLREVLHAEASDAATERLARTELTQPSLFVVEYALARLLMSRGVEPSAMLGHSVGEWVAACLAGVFPLEDGLRLIALRGKLMQALPPGRMLSVPLPREEVRGLLNERLSLAAVNGPASCVVAGHPEAVDALAATLSGRGVQARALRTSHAFHSYMVDDALAAFRQVVEQVTLSAPRIPFVSNLTGRFITPAEATSPDYWVRHMREAVEFARGVGTLLREERVLLEVGPGNGLGALARMLPEKGATATILSTMRHPKAAAHDGSVLLETLGRLWEAGGALDLAALWREAPRRRVHLPTYPFERQRHWVEAPTEGPVTAARDAHEGLFHVTTWAQLPRPSPRPRVDGERWLWFLDDSDLARETLAKLDVATAFVTRVESGDAFERREEGLYRLRPGSREDHQRLVEALAKEGQLPDRVVHAWSVTGPSEASLTPSTLGHAQERGLYSLLWLAQALGERGAGRPVAMVAVADGVHAVVEGERERPEKATLLGACRGISLEVPGLTCRLVDVAATPSEGLARALVDELSSEETAGVVALRGAHRWGPRVSPVTLPATEASGAESPLPGRTWLITGGLGGMGLVFAEHLARTRQARLVLLGRSVPRRDSGELHGEDRERLEKLEALERLGAEVLPLAVDVGDEAQLASALARARECFGRIEGVLHAAGVPGGGALQLQTREQVEAVLRPKVLGALHLGRLLAADPPDTFVLCSSVTSLRGEPGQVAYAAANAFLDGYAHMLRSTGLRAVSIGWDTWGEAGMAVAALRGAGARSTRGLLPGHPLLGMRRVEGEDLVYTQVMAPELQWVLDEHRVLGQPLMPGTGYLEMVVSALTAERPGTAVELSDVVFVTPLTVMPGERREVRLVLSPSVERLRFRVQSRPASSQEDVWQEHVLGTARWTEGAARAHPLAPVEARCTDALESAQSLMGDAGEHHIFFGPRWTTVDSRLFFGGRELLATFSLSEAYREELGVYRFHPALLDVVTGYSRLLELREKGTAGAAAQGLFLPLTYRRLTVHGPVPARVRVHTRWRHDTEDAASLRVFDITLMDEQGGVVVDVEGFTLKRLDDIHQTFSAPTAEAAPSVVVPERLTLPGALTNQEGVEALSRVIAGFEGAHLYVSRAPLQSRAAQRSESPVSRKQGAKAPRPAQRTAYVAPRDEVETQVCEALAELLGVEAVGIHDNFYDLGLNSLLMVQLSARLRERLDVQLSLNALLEHSSAAQIGAQVSATRPSLNSAPAAPSEPALPAGVVRLQRGVPGRTPLFCIHPAGGSVFGFLPLVRHLDKEQPVYGIQARGVEGEVPPDTCIEDMALHYLELVRGLQPQGPYLFCGSSMGGTVAFDMARRLTAQGQRVDLLAMLDTPSDDGGTVRHSEPVTDDFVLDYVKKLSPEMSDAFVRMNAENGGSFLRLWRAHNEALLRYAAQPVDTRILYFRASVRDHLIPHHPEYGWIGKARGGIEIHEVEGNHLTMSLEPHVARLASLLRERLAS</sequence>
<dbReference type="InterPro" id="IPR018201">
    <property type="entry name" value="Ketoacyl_synth_AS"/>
</dbReference>
<reference evidence="12 15" key="2">
    <citation type="submission" date="2019-07" db="EMBL/GenBank/DDBJ databases">
        <title>Whole genome shotgun sequence of Myxococcus fulvus NBRC 100333.</title>
        <authorList>
            <person name="Hosoyama A."/>
            <person name="Uohara A."/>
            <person name="Ohji S."/>
            <person name="Ichikawa N."/>
        </authorList>
    </citation>
    <scope>NUCLEOTIDE SEQUENCE [LARGE SCALE GENOMIC DNA]</scope>
    <source>
        <strain evidence="12 15">NBRC 100333</strain>
    </source>
</reference>
<dbReference type="Pfam" id="PF21089">
    <property type="entry name" value="PKS_DH_N"/>
    <property type="match status" value="1"/>
</dbReference>
<reference evidence="13 14" key="1">
    <citation type="submission" date="2016-10" db="EMBL/GenBank/DDBJ databases">
        <authorList>
            <person name="Varghese N."/>
            <person name="Submissions S."/>
        </authorList>
    </citation>
    <scope>NUCLEOTIDE SEQUENCE [LARGE SCALE GENOMIC DNA]</scope>
    <source>
        <strain evidence="13 14">DSM 16525</strain>
    </source>
</reference>
<dbReference type="InterPro" id="IPR006162">
    <property type="entry name" value="Ppantetheine_attach_site"/>
</dbReference>
<dbReference type="SUPFAM" id="SSF52151">
    <property type="entry name" value="FabD/lysophospholipase-like"/>
    <property type="match status" value="1"/>
</dbReference>
<dbReference type="SMART" id="SM00824">
    <property type="entry name" value="PKS_TE"/>
    <property type="match status" value="1"/>
</dbReference>
<dbReference type="Gene3D" id="3.40.366.10">
    <property type="entry name" value="Malonyl-Coenzyme A Acyl Carrier Protein, domain 2"/>
    <property type="match status" value="1"/>
</dbReference>
<dbReference type="InterPro" id="IPR001031">
    <property type="entry name" value="Thioesterase"/>
</dbReference>